<proteinExistence type="predicted"/>
<reference evidence="2 3" key="1">
    <citation type="submission" date="2018-06" db="EMBL/GenBank/DDBJ databases">
        <title>Genomic Encyclopedia of Type Strains, Phase III (KMG-III): the genomes of soil and plant-associated and newly described type strains.</title>
        <authorList>
            <person name="Whitman W."/>
        </authorList>
    </citation>
    <scope>NUCLEOTIDE SEQUENCE [LARGE SCALE GENOMIC DNA]</scope>
    <source>
        <strain evidence="2 3">CECT 7342</strain>
    </source>
</reference>
<name>A0ABX9GE54_9BURK</name>
<feature type="region of interest" description="Disordered" evidence="1">
    <location>
        <begin position="688"/>
        <end position="711"/>
    </location>
</feature>
<gene>
    <name evidence="2" type="ORF">DFP87_102361</name>
</gene>
<feature type="compositionally biased region" description="Basic and acidic residues" evidence="1">
    <location>
        <begin position="690"/>
        <end position="701"/>
    </location>
</feature>
<evidence type="ECO:0000313" key="3">
    <source>
        <dbReference type="Proteomes" id="UP000252124"/>
    </source>
</evidence>
<dbReference type="RefSeq" id="WP_088587835.1">
    <property type="nucleotide sequence ID" value="NZ_CADIJU010000004.1"/>
</dbReference>
<keyword evidence="3" id="KW-1185">Reference proteome</keyword>
<accession>A0ABX9GE54</accession>
<dbReference type="GeneID" id="99730880"/>
<evidence type="ECO:0000256" key="1">
    <source>
        <dbReference type="SAM" id="MobiDB-lite"/>
    </source>
</evidence>
<sequence>MPRVPIVDAPRVSSSALPGVRQQPGVGPLGAEIAAKQQVQLGDALMSAGRVATDIATDMQKRDNADAVFRAEAQVRDNFRAYQAELSNRRGAEATGSTKQAGEWWAQNVGQAAEGLENTTQRQLFLQGIEGTRQTALGAVSRFEAQERRVSLNNSYEASIDTAIQTAVANFTVPGALAAARQTILDQSNATAVLNGWSDEQKQFEIGKSLSAMHLGAIKNALYQDPTKARQYFEANKGEITGGVHPKIEEMFDRQAKAAQVQADRRDALAQRALNELDRQEASGIPATPQKQAQWQQAVSGTAYEDEYRARDQEGTELQRLLTQPLGEQANYIVSERARLQKQGGEPREVQRLERFQRAMQANAKLIQDEPLEWARARAGLVVNPLNFGGLANPNGTAEIGTELRARVATIEAAQVQNPQVSVTMAPFFKAEVDSLNQALTTGTPQQRGQVLGALYNAFGDSRTYLAAMQQLDSVSPFYARAGIRAASLAEATLQNNLIDADVVQRAGDVSALMLRGDEILKTGGKEGSLKMPVPKDDEFFNALDARVGNLYRGAGAGDDGATQMMQDAYAVKAYYVGRASQDGVISDDIDSKRMDQALRAVLGEPVDYNGQGSVVAPWGMGTATFEKRAGDAIWSELDRRGLKDSVWQQSSNVGLIGVGGGAYFVTLAGMPLADKAGQPVTIRLTPDADAGRDTFGRKLSDQIPTSGVRK</sequence>
<dbReference type="Proteomes" id="UP000252124">
    <property type="component" value="Unassembled WGS sequence"/>
</dbReference>
<organism evidence="2 3">
    <name type="scientific">Achromobacter marplatensis</name>
    <dbReference type="NCBI Taxonomy" id="470868"/>
    <lineage>
        <taxon>Bacteria</taxon>
        <taxon>Pseudomonadati</taxon>
        <taxon>Pseudomonadota</taxon>
        <taxon>Betaproteobacteria</taxon>
        <taxon>Burkholderiales</taxon>
        <taxon>Alcaligenaceae</taxon>
        <taxon>Achromobacter</taxon>
    </lineage>
</organism>
<dbReference type="EMBL" id="QNRM01000002">
    <property type="protein sequence ID" value="RBP22619.1"/>
    <property type="molecule type" value="Genomic_DNA"/>
</dbReference>
<comment type="caution">
    <text evidence="2">The sequence shown here is derived from an EMBL/GenBank/DDBJ whole genome shotgun (WGS) entry which is preliminary data.</text>
</comment>
<evidence type="ECO:0000313" key="2">
    <source>
        <dbReference type="EMBL" id="RBP22619.1"/>
    </source>
</evidence>
<feature type="region of interest" description="Disordered" evidence="1">
    <location>
        <begin position="1"/>
        <end position="21"/>
    </location>
</feature>
<protein>
    <submittedName>
        <fullName evidence="2">Uncharacterized protein</fullName>
    </submittedName>
</protein>